<keyword evidence="2" id="KW-1185">Reference proteome</keyword>
<accession>A0A3Q1MRH6</accession>
<evidence type="ECO:0000313" key="1">
    <source>
        <dbReference type="Ensembl" id="ENSBTAP00000074387.2"/>
    </source>
</evidence>
<proteinExistence type="predicted"/>
<dbReference type="InParanoid" id="A0A3Q1MRH6"/>
<dbReference type="AlphaFoldDB" id="A0A3Q1MRH6"/>
<dbReference type="VEuPathDB" id="HostDB:ENSBTAG00000054785"/>
<reference evidence="1" key="2">
    <citation type="submission" date="2025-08" db="UniProtKB">
        <authorList>
            <consortium name="Ensembl"/>
        </authorList>
    </citation>
    <scope>IDENTIFICATION</scope>
    <source>
        <strain evidence="1">Hereford</strain>
    </source>
</reference>
<name>A0A3Q1MRH6_BOVIN</name>
<dbReference type="Bgee" id="ENSBTAG00000054785">
    <property type="expression patterns" value="Expressed in spiral colon and 39 other cell types or tissues"/>
</dbReference>
<sequence length="20" mass="2229">VIYNTFIFASGTRLSVKPSK</sequence>
<evidence type="ECO:0000313" key="2">
    <source>
        <dbReference type="Proteomes" id="UP000009136"/>
    </source>
</evidence>
<reference evidence="1" key="1">
    <citation type="submission" date="2018-03" db="EMBL/GenBank/DDBJ databases">
        <title>ARS-UCD1.2.</title>
        <authorList>
            <person name="Rosen B.D."/>
            <person name="Bickhart D.M."/>
            <person name="Koren S."/>
            <person name="Schnabel R.D."/>
            <person name="Hall R."/>
            <person name="Zimin A."/>
            <person name="Dreischer C."/>
            <person name="Schultheiss S."/>
            <person name="Schroeder S.G."/>
            <person name="Elsik C.G."/>
            <person name="Couldrey C."/>
            <person name="Liu G.E."/>
            <person name="Van Tassell C.P."/>
            <person name="Phillippy A.M."/>
            <person name="Smith T.P.L."/>
            <person name="Medrano J.F."/>
        </authorList>
    </citation>
    <scope>NUCLEOTIDE SEQUENCE [LARGE SCALE GENOMIC DNA]</scope>
    <source>
        <strain evidence="1">Hereford</strain>
    </source>
</reference>
<dbReference type="GeneTree" id="ENSGT01110000271461"/>
<reference evidence="1" key="3">
    <citation type="submission" date="2025-09" db="UniProtKB">
        <authorList>
            <consortium name="Ensembl"/>
        </authorList>
    </citation>
    <scope>IDENTIFICATION</scope>
    <source>
        <strain evidence="1">Hereford</strain>
    </source>
</reference>
<protein>
    <submittedName>
        <fullName evidence="1">Uncharacterized protein</fullName>
    </submittedName>
</protein>
<dbReference type="Proteomes" id="UP000009136">
    <property type="component" value="Chromosome 10"/>
</dbReference>
<organism evidence="1 2">
    <name type="scientific">Bos taurus</name>
    <name type="common">Bovine</name>
    <dbReference type="NCBI Taxonomy" id="9913"/>
    <lineage>
        <taxon>Eukaryota</taxon>
        <taxon>Metazoa</taxon>
        <taxon>Chordata</taxon>
        <taxon>Craniata</taxon>
        <taxon>Vertebrata</taxon>
        <taxon>Euteleostomi</taxon>
        <taxon>Mammalia</taxon>
        <taxon>Eutheria</taxon>
        <taxon>Laurasiatheria</taxon>
        <taxon>Artiodactyla</taxon>
        <taxon>Ruminantia</taxon>
        <taxon>Pecora</taxon>
        <taxon>Bovidae</taxon>
        <taxon>Bovinae</taxon>
        <taxon>Bos</taxon>
    </lineage>
</organism>
<dbReference type="Ensembl" id="ENSBTAT00000078322.2">
    <property type="protein sequence ID" value="ENSBTAP00000074387.2"/>
    <property type="gene ID" value="ENSBTAG00000054785.2"/>
</dbReference>